<evidence type="ECO:0000313" key="2">
    <source>
        <dbReference type="EMBL" id="CAG9931282.1"/>
    </source>
</evidence>
<dbReference type="SUPFAM" id="SSF53448">
    <property type="entry name" value="Nucleotide-diphospho-sugar transferases"/>
    <property type="match status" value="1"/>
</dbReference>
<dbReference type="InterPro" id="IPR059123">
    <property type="entry name" value="StrF_dom"/>
</dbReference>
<accession>A0ABM8YV09</accession>
<dbReference type="EMBL" id="OU912926">
    <property type="protein sequence ID" value="CAG9931282.1"/>
    <property type="molecule type" value="Genomic_DNA"/>
</dbReference>
<evidence type="ECO:0000313" key="3">
    <source>
        <dbReference type="Proteomes" id="UP000839052"/>
    </source>
</evidence>
<keyword evidence="3" id="KW-1185">Reference proteome</keyword>
<proteinExistence type="predicted"/>
<name>A0ABM8YV09_9PROT</name>
<sequence length="254" mass="28603">MLSIIICSINPEKFAFISKNYIELLGNAPFEIIGIYDAQSLCEGYNRGINQSRGDILIFCHDDIEIISTDFYPLLCQYLQVYDVVGCAGTNHLVASNWGFAGDPYMHGTVIYPATADVWPGNHFDLAVWGGVSSVVVEGIQALDGFFIAVNRRVVNEVRFDEQNFDGFHIYDTDFTFAAYLAGFKLAVCKDILIAHQSRGNYCEKYAAFSAKFMEKYQGRLPVQECNNRQVALAKNLDRAQILRIRDSFRVARS</sequence>
<dbReference type="Proteomes" id="UP000839052">
    <property type="component" value="Chromosome"/>
</dbReference>
<feature type="domain" description="Streptomycin biosynthesis protein StrF" evidence="1">
    <location>
        <begin position="4"/>
        <end position="217"/>
    </location>
</feature>
<dbReference type="InterPro" id="IPR029044">
    <property type="entry name" value="Nucleotide-diphossugar_trans"/>
</dbReference>
<organism evidence="2 3">
    <name type="scientific">Candidatus Nitrotoga arctica</name>
    <dbReference type="NCBI Taxonomy" id="453162"/>
    <lineage>
        <taxon>Bacteria</taxon>
        <taxon>Pseudomonadati</taxon>
        <taxon>Pseudomonadota</taxon>
        <taxon>Betaproteobacteria</taxon>
        <taxon>Nitrosomonadales</taxon>
        <taxon>Gallionellaceae</taxon>
        <taxon>Candidatus Nitrotoga</taxon>
    </lineage>
</organism>
<gene>
    <name evidence="2" type="ORF">NTG6680_0029</name>
</gene>
<evidence type="ECO:0000259" key="1">
    <source>
        <dbReference type="Pfam" id="PF13712"/>
    </source>
</evidence>
<dbReference type="RefSeq" id="WP_239795397.1">
    <property type="nucleotide sequence ID" value="NZ_OU912926.1"/>
</dbReference>
<dbReference type="Gene3D" id="3.90.550.10">
    <property type="entry name" value="Spore Coat Polysaccharide Biosynthesis Protein SpsA, Chain A"/>
    <property type="match status" value="1"/>
</dbReference>
<reference evidence="2 3" key="1">
    <citation type="submission" date="2021-10" db="EMBL/GenBank/DDBJ databases">
        <authorList>
            <person name="Koch H."/>
        </authorList>
    </citation>
    <scope>NUCLEOTIDE SEQUENCE [LARGE SCALE GENOMIC DNA]</scope>
    <source>
        <strain evidence="2">6680</strain>
    </source>
</reference>
<dbReference type="Pfam" id="PF13712">
    <property type="entry name" value="Glyco_tranf_2_5"/>
    <property type="match status" value="1"/>
</dbReference>
<protein>
    <recommendedName>
        <fullName evidence="1">Streptomycin biosynthesis protein StrF domain-containing protein</fullName>
    </recommendedName>
</protein>